<evidence type="ECO:0000313" key="2">
    <source>
        <dbReference type="Proteomes" id="UP001628091"/>
    </source>
</evidence>
<accession>A0ABQ0H2I4</accession>
<dbReference type="SUPFAM" id="SSF50882">
    <property type="entry name" value="beta-Barrel protease inhibitors"/>
    <property type="match status" value="1"/>
</dbReference>
<dbReference type="Proteomes" id="UP001628091">
    <property type="component" value="Unassembled WGS sequence"/>
</dbReference>
<dbReference type="InterPro" id="IPR016085">
    <property type="entry name" value="Protease_inh_B-barrel_dom"/>
</dbReference>
<keyword evidence="2" id="KW-1185">Reference proteome</keyword>
<proteinExistence type="predicted"/>
<gene>
    <name evidence="1" type="ORF">PPNSA23_30620</name>
</gene>
<evidence type="ECO:0000313" key="1">
    <source>
        <dbReference type="EMBL" id="GAB1583119.1"/>
    </source>
</evidence>
<sequence>MTNRNIVLGGLLVVLLAAGVGQYGLFSSREAVAEVGVDPLTTVAIAPEETPFEVRRKDSIRSLKPETFVLASAGEERSCLAHAAQYAAAEGGALRVEADCLAVYPRLLQAVKWQRRPDGSVVFADRQGSAVVEFAEGDGLQYESVSPGEVLLSMSTLAADDLAAN</sequence>
<dbReference type="Gene3D" id="2.40.128.10">
    <property type="match status" value="1"/>
</dbReference>
<comment type="caution">
    <text evidence="1">The sequence shown here is derived from an EMBL/GenBank/DDBJ whole genome shotgun (WGS) entry which is preliminary data.</text>
</comment>
<reference evidence="1 2" key="1">
    <citation type="submission" date="2024-10" db="EMBL/GenBank/DDBJ databases">
        <title>Isolation, draft genome sequencing and identification of Phyllobacterium sp. NSA23, isolated from leaf soil.</title>
        <authorList>
            <person name="Akita H."/>
        </authorList>
    </citation>
    <scope>NUCLEOTIDE SEQUENCE [LARGE SCALE GENOMIC DNA]</scope>
    <source>
        <strain evidence="1 2">NSA23</strain>
    </source>
</reference>
<name>A0ABQ0H2I4_9HYPH</name>
<protein>
    <recommendedName>
        <fullName evidence="3">Histidine kinase</fullName>
    </recommendedName>
</protein>
<organism evidence="1 2">
    <name type="scientific">Phyllobacterium phragmitis</name>
    <dbReference type="NCBI Taxonomy" id="2670329"/>
    <lineage>
        <taxon>Bacteria</taxon>
        <taxon>Pseudomonadati</taxon>
        <taxon>Pseudomonadota</taxon>
        <taxon>Alphaproteobacteria</taxon>
        <taxon>Hyphomicrobiales</taxon>
        <taxon>Phyllobacteriaceae</taxon>
        <taxon>Phyllobacterium</taxon>
    </lineage>
</organism>
<dbReference type="EMBL" id="BAAFZP010000001">
    <property type="protein sequence ID" value="GAB1583119.1"/>
    <property type="molecule type" value="Genomic_DNA"/>
</dbReference>
<evidence type="ECO:0008006" key="3">
    <source>
        <dbReference type="Google" id="ProtNLM"/>
    </source>
</evidence>